<dbReference type="OrthoDB" id="9801783at2"/>
<dbReference type="Pfam" id="PF04166">
    <property type="entry name" value="PdxA"/>
    <property type="match status" value="1"/>
</dbReference>
<keyword evidence="5" id="KW-1185">Reference proteome</keyword>
<reference evidence="4 5" key="1">
    <citation type="submission" date="2017-06" db="EMBL/GenBank/DDBJ databases">
        <authorList>
            <person name="Kim H.J."/>
            <person name="Triplett B.A."/>
        </authorList>
    </citation>
    <scope>NUCLEOTIDE SEQUENCE [LARGE SCALE GENOMIC DNA]</scope>
    <source>
        <strain evidence="4 5">DSM 19307</strain>
    </source>
</reference>
<dbReference type="PANTHER" id="PTHR30004:SF6">
    <property type="entry name" value="D-THREONATE 4-PHOSPHATE DEHYDROGENASE"/>
    <property type="match status" value="1"/>
</dbReference>
<evidence type="ECO:0000256" key="2">
    <source>
        <dbReference type="ARBA" id="ARBA00023002"/>
    </source>
</evidence>
<proteinExistence type="predicted"/>
<dbReference type="InterPro" id="IPR005255">
    <property type="entry name" value="PdxA_fam"/>
</dbReference>
<dbReference type="GO" id="GO:0016491">
    <property type="term" value="F:oxidoreductase activity"/>
    <property type="evidence" value="ECO:0007669"/>
    <property type="project" value="UniProtKB-KW"/>
</dbReference>
<organism evidence="4 5">
    <name type="scientific">Ekhidna lutea</name>
    <dbReference type="NCBI Taxonomy" id="447679"/>
    <lineage>
        <taxon>Bacteria</taxon>
        <taxon>Pseudomonadati</taxon>
        <taxon>Bacteroidota</taxon>
        <taxon>Cytophagia</taxon>
        <taxon>Cytophagales</taxon>
        <taxon>Reichenbachiellaceae</taxon>
        <taxon>Ekhidna</taxon>
    </lineage>
</organism>
<dbReference type="EMBL" id="FZPD01000002">
    <property type="protein sequence ID" value="SNS81722.1"/>
    <property type="molecule type" value="Genomic_DNA"/>
</dbReference>
<evidence type="ECO:0000256" key="3">
    <source>
        <dbReference type="ARBA" id="ARBA00023027"/>
    </source>
</evidence>
<dbReference type="PANTHER" id="PTHR30004">
    <property type="entry name" value="4-HYDROXYTHREONINE-4-PHOSPHATE DEHYDROGENASE"/>
    <property type="match status" value="1"/>
</dbReference>
<gene>
    <name evidence="4" type="ORF">SAMN05421640_1361</name>
</gene>
<evidence type="ECO:0000256" key="1">
    <source>
        <dbReference type="ARBA" id="ARBA00022723"/>
    </source>
</evidence>
<dbReference type="GO" id="GO:0046872">
    <property type="term" value="F:metal ion binding"/>
    <property type="evidence" value="ECO:0007669"/>
    <property type="project" value="UniProtKB-KW"/>
</dbReference>
<keyword evidence="2" id="KW-0560">Oxidoreductase</keyword>
<dbReference type="AlphaFoldDB" id="A0A239HK77"/>
<name>A0A239HK77_EKHLU</name>
<dbReference type="NCBIfam" id="TIGR00557">
    <property type="entry name" value="pdxA"/>
    <property type="match status" value="1"/>
</dbReference>
<dbReference type="RefSeq" id="WP_089356100.1">
    <property type="nucleotide sequence ID" value="NZ_FZPD01000002.1"/>
</dbReference>
<dbReference type="SUPFAM" id="SSF53659">
    <property type="entry name" value="Isocitrate/Isopropylmalate dehydrogenase-like"/>
    <property type="match status" value="1"/>
</dbReference>
<dbReference type="GO" id="GO:0051287">
    <property type="term" value="F:NAD binding"/>
    <property type="evidence" value="ECO:0007669"/>
    <property type="project" value="InterPro"/>
</dbReference>
<sequence>MSESSRKKNKPVIGITIGDINGIGPEVIIKSLEDNRILKQFTPVIYGSGKVISYYRKGLDKENFNYQQISSIDKVVHKKVNVLNVWDETVEINPGQANEIGGKYAVLSLQKAVADLKEGQIDAIATAPLSKELVQSDDFKFPGHTEYLTQEAGEAESLMFLVHDTLRVGVVTGHIPLNQVSEKVTKEKIVIKLQKMIKSLQKDFGIKKPKVAVLGLNPHAGENSLLGDEEEKVIIPAINEVKSGHHIVMGPFPADGFFGMKTYKQYDGVLAMYHDQGLIPFKTLAFEEGINYTAGLPFVRTSPDHGTAFAIAGKNEADETSFRNALYLANDIIRQRNENQYESADEK</sequence>
<accession>A0A239HK77</accession>
<protein>
    <submittedName>
        <fullName evidence="4">4-hydroxythreonine-4-phosphate dehydrogenase</fullName>
    </submittedName>
</protein>
<dbReference type="Gene3D" id="3.40.718.10">
    <property type="entry name" value="Isopropylmalate Dehydrogenase"/>
    <property type="match status" value="1"/>
</dbReference>
<keyword evidence="3" id="KW-0520">NAD</keyword>
<evidence type="ECO:0000313" key="5">
    <source>
        <dbReference type="Proteomes" id="UP000198393"/>
    </source>
</evidence>
<keyword evidence="1" id="KW-0479">Metal-binding</keyword>
<dbReference type="Proteomes" id="UP000198393">
    <property type="component" value="Unassembled WGS sequence"/>
</dbReference>
<evidence type="ECO:0000313" key="4">
    <source>
        <dbReference type="EMBL" id="SNS81722.1"/>
    </source>
</evidence>